<reference evidence="3" key="1">
    <citation type="journal article" date="2019" name="Int. J. Syst. Evol. Microbiol.">
        <title>The Global Catalogue of Microorganisms (GCM) 10K type strain sequencing project: providing services to taxonomists for standard genome sequencing and annotation.</title>
        <authorList>
            <consortium name="The Broad Institute Genomics Platform"/>
            <consortium name="The Broad Institute Genome Sequencing Center for Infectious Disease"/>
            <person name="Wu L."/>
            <person name="Ma J."/>
        </authorList>
    </citation>
    <scope>NUCLEOTIDE SEQUENCE [LARGE SCALE GENOMIC DNA]</scope>
    <source>
        <strain evidence="3">CGMCC 1.10759</strain>
    </source>
</reference>
<proteinExistence type="predicted"/>
<dbReference type="Gene3D" id="1.25.40.10">
    <property type="entry name" value="Tetratricopeptide repeat domain"/>
    <property type="match status" value="1"/>
</dbReference>
<dbReference type="Gene3D" id="2.40.160.40">
    <property type="entry name" value="monomeric porin ompg"/>
    <property type="match status" value="1"/>
</dbReference>
<organism evidence="2 3">
    <name type="scientific">Steroidobacter flavus</name>
    <dbReference type="NCBI Taxonomy" id="1842136"/>
    <lineage>
        <taxon>Bacteria</taxon>
        <taxon>Pseudomonadati</taxon>
        <taxon>Pseudomonadota</taxon>
        <taxon>Gammaproteobacteria</taxon>
        <taxon>Steroidobacterales</taxon>
        <taxon>Steroidobacteraceae</taxon>
        <taxon>Steroidobacter</taxon>
    </lineage>
</organism>
<evidence type="ECO:0000313" key="2">
    <source>
        <dbReference type="EMBL" id="MFC4313471.1"/>
    </source>
</evidence>
<keyword evidence="3" id="KW-1185">Reference proteome</keyword>
<dbReference type="EMBL" id="JBHSDU010000015">
    <property type="protein sequence ID" value="MFC4313471.1"/>
    <property type="molecule type" value="Genomic_DNA"/>
</dbReference>
<dbReference type="SUPFAM" id="SSF48452">
    <property type="entry name" value="TPR-like"/>
    <property type="match status" value="1"/>
</dbReference>
<name>A0ABV8T0N2_9GAMM</name>
<evidence type="ECO:0000313" key="3">
    <source>
        <dbReference type="Proteomes" id="UP001595904"/>
    </source>
</evidence>
<dbReference type="RefSeq" id="WP_380603819.1">
    <property type="nucleotide sequence ID" value="NZ_JBHSDU010000015.1"/>
</dbReference>
<dbReference type="Pfam" id="PF13432">
    <property type="entry name" value="TPR_16"/>
    <property type="match status" value="1"/>
</dbReference>
<protein>
    <submittedName>
        <fullName evidence="2">Tetratricopeptide repeat protein</fullName>
    </submittedName>
</protein>
<sequence length="403" mass="44472">MLFVCSGTASAYSDEAGRQFRAGSTAFQAGDYSKALAAFESALAQGMSGPALHFNIGVAAYRAGNYGRAEAAFKEVANTPAMAGLAYYNLGLVELKRNDPDAATRWFARVEAATQDAKLRQLAAVQLGEVESPATARTWFGYAGFGIGHDDNVALVSNSDVLGISDSADNFAEAQFALSMPLGDVWRIDGNVNAVDYQDLDSFDQLGAQVGGRYRWNVGDWINDAGVQVAHTLLDGSSFESRRALFVQTRRTLRSDLTLHGRYRFNDIDGHDEFRGLSGRRHELSAALDWMQAAWDFRFGYLLEIGDYDDNTLSATRHELSFDAESEFARDWTILFEASRRHSSYDDNTNGKEQRTELGVALTRTLTSRWQAFLRYAYTNNDADASEFDYTGNRLTAGIEATL</sequence>
<accession>A0ABV8T0N2</accession>
<gene>
    <name evidence="2" type="ORF">ACFPN2_30625</name>
</gene>
<dbReference type="InterPro" id="IPR011990">
    <property type="entry name" value="TPR-like_helical_dom_sf"/>
</dbReference>
<comment type="caution">
    <text evidence="2">The sequence shown here is derived from an EMBL/GenBank/DDBJ whole genome shotgun (WGS) entry which is preliminary data.</text>
</comment>
<dbReference type="Proteomes" id="UP001595904">
    <property type="component" value="Unassembled WGS sequence"/>
</dbReference>
<dbReference type="InterPro" id="IPR053713">
    <property type="entry name" value="Bact_OM_Channel_sf"/>
</dbReference>
<keyword evidence="1" id="KW-0732">Signal</keyword>
<evidence type="ECO:0000256" key="1">
    <source>
        <dbReference type="ARBA" id="ARBA00022729"/>
    </source>
</evidence>